<gene>
    <name evidence="1" type="ORF">BDK51DRAFT_25785</name>
</gene>
<dbReference type="EMBL" id="KZ995121">
    <property type="protein sequence ID" value="RKO91320.1"/>
    <property type="molecule type" value="Genomic_DNA"/>
</dbReference>
<dbReference type="AlphaFoldDB" id="A0A4P9WJK5"/>
<evidence type="ECO:0000313" key="2">
    <source>
        <dbReference type="Proteomes" id="UP000269721"/>
    </source>
</evidence>
<proteinExistence type="predicted"/>
<name>A0A4P9WJK5_9FUNG</name>
<accession>A0A4P9WJK5</accession>
<evidence type="ECO:0000313" key="1">
    <source>
        <dbReference type="EMBL" id="RKO91320.1"/>
    </source>
</evidence>
<organism evidence="1 2">
    <name type="scientific">Blyttiomyces helicus</name>
    <dbReference type="NCBI Taxonomy" id="388810"/>
    <lineage>
        <taxon>Eukaryota</taxon>
        <taxon>Fungi</taxon>
        <taxon>Fungi incertae sedis</taxon>
        <taxon>Chytridiomycota</taxon>
        <taxon>Chytridiomycota incertae sedis</taxon>
        <taxon>Chytridiomycetes</taxon>
        <taxon>Chytridiomycetes incertae sedis</taxon>
        <taxon>Blyttiomyces</taxon>
    </lineage>
</organism>
<protein>
    <submittedName>
        <fullName evidence="1">Uncharacterized protein</fullName>
    </submittedName>
</protein>
<keyword evidence="2" id="KW-1185">Reference proteome</keyword>
<reference evidence="2" key="1">
    <citation type="journal article" date="2018" name="Nat. Microbiol.">
        <title>Leveraging single-cell genomics to expand the fungal tree of life.</title>
        <authorList>
            <person name="Ahrendt S.R."/>
            <person name="Quandt C.A."/>
            <person name="Ciobanu D."/>
            <person name="Clum A."/>
            <person name="Salamov A."/>
            <person name="Andreopoulos B."/>
            <person name="Cheng J.F."/>
            <person name="Woyke T."/>
            <person name="Pelin A."/>
            <person name="Henrissat B."/>
            <person name="Reynolds N.K."/>
            <person name="Benny G.L."/>
            <person name="Smith M.E."/>
            <person name="James T.Y."/>
            <person name="Grigoriev I.V."/>
        </authorList>
    </citation>
    <scope>NUCLEOTIDE SEQUENCE [LARGE SCALE GENOMIC DNA]</scope>
</reference>
<dbReference type="Proteomes" id="UP000269721">
    <property type="component" value="Unassembled WGS sequence"/>
</dbReference>
<sequence length="139" mass="15213">MSKQKELLAFIQAKPNPKRPSSTQAVNKDASHIDNVTPVLTAPAFRVEWQPTAAVVKAPAAKGIPGKGRKPESALYEVSSQVAQEALKRKRTEAILFEGKIRARGRRVRTKHNSVAVKKVTNSYEGPRIGAIKHPNTPD</sequence>